<proteinExistence type="predicted"/>
<dbReference type="Proteomes" id="UP000094936">
    <property type="component" value="Unassembled WGS sequence"/>
</dbReference>
<feature type="domain" description="DUF4426" evidence="2">
    <location>
        <begin position="26"/>
        <end position="145"/>
    </location>
</feature>
<dbReference type="Gene3D" id="2.60.40.3340">
    <property type="entry name" value="Domain of unknown function DUF4426"/>
    <property type="match status" value="1"/>
</dbReference>
<sequence>MIRFVLTLLSAAALFVTTAVSAGQSKDIGSLEVHYSAFPSTFIPAAVAKHYGIQRSRYNAVINISVLDKSSPGKPAVNSFVEGTAKNLLGTTKKLLFREVVEGDAIYYLAEVGYANEETYNFEINVNSSGKSSGKLRFKQKFYTDG</sequence>
<evidence type="ECO:0000313" key="4">
    <source>
        <dbReference type="Proteomes" id="UP000094936"/>
    </source>
</evidence>
<dbReference type="EMBL" id="LYBM01000018">
    <property type="protein sequence ID" value="ODA33233.1"/>
    <property type="molecule type" value="Genomic_DNA"/>
</dbReference>
<keyword evidence="4" id="KW-1185">Reference proteome</keyword>
<dbReference type="InterPro" id="IPR025218">
    <property type="entry name" value="DUF4426"/>
</dbReference>
<organism evidence="3 4">
    <name type="scientific">Veronia pacifica</name>
    <dbReference type="NCBI Taxonomy" id="1080227"/>
    <lineage>
        <taxon>Bacteria</taxon>
        <taxon>Pseudomonadati</taxon>
        <taxon>Pseudomonadota</taxon>
        <taxon>Gammaproteobacteria</taxon>
        <taxon>Vibrionales</taxon>
        <taxon>Vibrionaceae</taxon>
        <taxon>Veronia</taxon>
    </lineage>
</organism>
<name>A0A1C3EJ28_9GAMM</name>
<evidence type="ECO:0000256" key="1">
    <source>
        <dbReference type="SAM" id="SignalP"/>
    </source>
</evidence>
<feature type="chain" id="PRO_5008673145" description="DUF4426 domain-containing protein" evidence="1">
    <location>
        <begin position="23"/>
        <end position="146"/>
    </location>
</feature>
<dbReference type="OrthoDB" id="8563353at2"/>
<gene>
    <name evidence="3" type="ORF">A8L45_11245</name>
</gene>
<protein>
    <recommendedName>
        <fullName evidence="2">DUF4426 domain-containing protein</fullName>
    </recommendedName>
</protein>
<accession>A0A1C3EJ28</accession>
<dbReference type="RefSeq" id="WP_068902355.1">
    <property type="nucleotide sequence ID" value="NZ_JBHUIF010000019.1"/>
</dbReference>
<dbReference type="AlphaFoldDB" id="A0A1C3EJ28"/>
<comment type="caution">
    <text evidence="3">The sequence shown here is derived from an EMBL/GenBank/DDBJ whole genome shotgun (WGS) entry which is preliminary data.</text>
</comment>
<dbReference type="STRING" id="1080227.A8L45_11245"/>
<evidence type="ECO:0000259" key="2">
    <source>
        <dbReference type="Pfam" id="PF14467"/>
    </source>
</evidence>
<feature type="signal peptide" evidence="1">
    <location>
        <begin position="1"/>
        <end position="22"/>
    </location>
</feature>
<evidence type="ECO:0000313" key="3">
    <source>
        <dbReference type="EMBL" id="ODA33233.1"/>
    </source>
</evidence>
<dbReference type="Pfam" id="PF14467">
    <property type="entry name" value="DUF4426"/>
    <property type="match status" value="1"/>
</dbReference>
<reference evidence="3 4" key="1">
    <citation type="submission" date="2016-05" db="EMBL/GenBank/DDBJ databases">
        <title>Genomic Taxonomy of the Vibrionaceae.</title>
        <authorList>
            <person name="Gomez-Gil B."/>
            <person name="Enciso-Ibarra J."/>
        </authorList>
    </citation>
    <scope>NUCLEOTIDE SEQUENCE [LARGE SCALE GENOMIC DNA]</scope>
    <source>
        <strain evidence="3 4">CAIM 1920</strain>
    </source>
</reference>
<keyword evidence="1" id="KW-0732">Signal</keyword>